<feature type="region of interest" description="Disordered" evidence="1">
    <location>
        <begin position="545"/>
        <end position="566"/>
    </location>
</feature>
<feature type="compositionally biased region" description="Low complexity" evidence="1">
    <location>
        <begin position="545"/>
        <end position="556"/>
    </location>
</feature>
<evidence type="ECO:0000313" key="2">
    <source>
        <dbReference type="EMBL" id="KAE8287286.1"/>
    </source>
</evidence>
<gene>
    <name evidence="2" type="ORF">D5F01_LYC13324</name>
</gene>
<dbReference type="Proteomes" id="UP000424527">
    <property type="component" value="Unassembled WGS sequence"/>
</dbReference>
<dbReference type="EMBL" id="REGW02000013">
    <property type="protein sequence ID" value="KAE8287286.1"/>
    <property type="molecule type" value="Genomic_DNA"/>
</dbReference>
<evidence type="ECO:0000256" key="1">
    <source>
        <dbReference type="SAM" id="MobiDB-lite"/>
    </source>
</evidence>
<feature type="region of interest" description="Disordered" evidence="1">
    <location>
        <begin position="857"/>
        <end position="877"/>
    </location>
</feature>
<accession>A0A6G0I7X6</accession>
<sequence>MSVGFHLEMVISIEFKIVPRKHHDFYYHPDNLPGPVGLSVFFSHGVAYPCSLCKHASVTLNAGRFKYKCKAAVNDADPLVHATPPEERSSSDDLNLRRLEHLAVMHTPYFVMLFLELVRQKRYSFHMGHDAKCSIASYVFERLKEDNVGTFGREHDSFKFLKLWWRFQDRQSTRDLNISMPSYFELHTDESIWNTRSDGFGKRKPEPLYTFLARNYLCHELWLSGTYPDRVALLPTVRTLTQGVSTCCLSVLVPRVHLEDILHSLARVCMARQTDELGLAGQVGAARKRTGEGGRRSPLLLTPKLDCLVLEDVGHDRAVMMHTITTLDSRWQTLSSWMTNAHGEPLREPLVSTRNKVFLRVLGSLRDMCLQDKRPPRHLIHRSSNVAADEEKFRSACAQLALCILWSHIECEQVVVKKLKAAMDLWEAHAACPAATADSGDWSEIAYAFCMTGLVNGELWYKLDPEEVGSMVARKNSRTVEALKDRLLTLGFSEPLNVTVIELLREEEARAVRESQQGFVTCMPEICRGLLAALTLSADNRIPFSSSSSYSSSSSSPGGPLSRDMSARVTEGVHRNKRSNNIVPDVARKVFQSHTPTEYAKVTETPSTSALGSVDTRTTAEVVYPNTQQTCDTARAPRFTMDLNLTTNTVVLDGADTQQTQSEMWTQTCDLTYFYNNGTSEASEQGFSNTNMFHTSAQPEDDGGADFDIATSLYNAFKHSYKGNPETLMVIIQDDLTTECVAPDGRWVMREHVNQVERDDIDTEDTCPQPADVYQTNRQSEDLDKAVSVNLSEQMEIESCEKTRILAENKHWKTSGFKPASLESFGYDAYKKMVYITCDRIALAKVREVKIQTLPVDDRPLSNPQQGLAEPPLHRGWTRPTDSSLVLTVERRGLQKAKLNWEIGVESGSRSHSSELFHPGNLNPKEIPCTTLSCKRKPQMYKTVNLSRPPEKGFRHIELIVSEFPSLARSDVPKTQLVISSKQTFCLGAVTTIENVKGLLLHKIFGNNVQLLQDILALHTSLQVHLFVPRTFALHLMKTPFLHKSVVLGFTLKCIQPARIWRWRAGFRADIISCLADTVYMRHSADPAWGGAAGLATIQVAMQQLGLFQCLPDQVKDFLSSSAAVFQRDVRRRDSVLERPHAKAHVSLDHDDGRDLYTVYNMCAFTEQPISQQSGLDVILGADRYEDISLQTMGLVVEPYGPFYIQIHHQQFKWNKAVIVEPVLDGPPHMAKVLRVLSSKERRELLKAPNVSVPNGEQASDCGSAAQMTADAGGPELSTWDMSEHLNTQHSNYADWTGQSL</sequence>
<reference evidence="2 3" key="1">
    <citation type="submission" date="2019-07" db="EMBL/GenBank/DDBJ databases">
        <title>Chromosome genome assembly for large yellow croaker.</title>
        <authorList>
            <person name="Xiao S."/>
        </authorList>
    </citation>
    <scope>NUCLEOTIDE SEQUENCE [LARGE SCALE GENOMIC DNA]</scope>
    <source>
        <strain evidence="2">JMULYC20181020</strain>
        <tissue evidence="2">Muscle</tissue>
    </source>
</reference>
<name>A0A6G0I7X6_LARCR</name>
<evidence type="ECO:0000313" key="3">
    <source>
        <dbReference type="Proteomes" id="UP000424527"/>
    </source>
</evidence>
<protein>
    <submittedName>
        <fullName evidence="2">Uncharacterized protein</fullName>
    </submittedName>
</protein>
<organism evidence="2 3">
    <name type="scientific">Larimichthys crocea</name>
    <name type="common">Large yellow croaker</name>
    <name type="synonym">Pseudosciaena crocea</name>
    <dbReference type="NCBI Taxonomy" id="215358"/>
    <lineage>
        <taxon>Eukaryota</taxon>
        <taxon>Metazoa</taxon>
        <taxon>Chordata</taxon>
        <taxon>Craniata</taxon>
        <taxon>Vertebrata</taxon>
        <taxon>Euteleostomi</taxon>
        <taxon>Actinopterygii</taxon>
        <taxon>Neopterygii</taxon>
        <taxon>Teleostei</taxon>
        <taxon>Neoteleostei</taxon>
        <taxon>Acanthomorphata</taxon>
        <taxon>Eupercaria</taxon>
        <taxon>Sciaenidae</taxon>
        <taxon>Larimichthys</taxon>
    </lineage>
</organism>
<keyword evidence="3" id="KW-1185">Reference proteome</keyword>
<feature type="region of interest" description="Disordered" evidence="1">
    <location>
        <begin position="1252"/>
        <end position="1276"/>
    </location>
</feature>
<comment type="caution">
    <text evidence="2">The sequence shown here is derived from an EMBL/GenBank/DDBJ whole genome shotgun (WGS) entry which is preliminary data.</text>
</comment>
<proteinExistence type="predicted"/>